<proteinExistence type="predicted"/>
<reference evidence="1" key="2">
    <citation type="journal article" date="2021" name="PeerJ">
        <title>Extensive microbial diversity within the chicken gut microbiome revealed by metagenomics and culture.</title>
        <authorList>
            <person name="Gilroy R."/>
            <person name="Ravi A."/>
            <person name="Getino M."/>
            <person name="Pursley I."/>
            <person name="Horton D.L."/>
            <person name="Alikhan N.F."/>
            <person name="Baker D."/>
            <person name="Gharbi K."/>
            <person name="Hall N."/>
            <person name="Watson M."/>
            <person name="Adriaenssens E.M."/>
            <person name="Foster-Nyarko E."/>
            <person name="Jarju S."/>
            <person name="Secka A."/>
            <person name="Antonio M."/>
            <person name="Oren A."/>
            <person name="Chaudhuri R.R."/>
            <person name="La Ragione R."/>
            <person name="Hildebrand F."/>
            <person name="Pallen M.J."/>
        </authorList>
    </citation>
    <scope>NUCLEOTIDE SEQUENCE</scope>
    <source>
        <strain evidence="1">13766</strain>
    </source>
</reference>
<dbReference type="PANTHER" id="PTHR42967:SF1">
    <property type="entry name" value="MBL FOLD METALLO-HYDROLASE"/>
    <property type="match status" value="1"/>
</dbReference>
<comment type="caution">
    <text evidence="1">The sequence shown here is derived from an EMBL/GenBank/DDBJ whole genome shotgun (WGS) entry which is preliminary data.</text>
</comment>
<dbReference type="Proteomes" id="UP000824140">
    <property type="component" value="Unassembled WGS sequence"/>
</dbReference>
<name>A0A9D1K545_9FIRM</name>
<dbReference type="AlphaFoldDB" id="A0A9D1K545"/>
<protein>
    <submittedName>
        <fullName evidence="1">MBL fold metallo-hydrolase</fullName>
    </submittedName>
</protein>
<accession>A0A9D1K545</accession>
<dbReference type="Gene3D" id="3.60.15.10">
    <property type="entry name" value="Ribonuclease Z/Hydroxyacylglutathione hydrolase-like"/>
    <property type="match status" value="1"/>
</dbReference>
<sequence>MKITFYGHSTFSLEMAGLTIVTDPCSVGYPQKPARADVITESHQHFDHNDTSGIACPRVLSTQGEWRTGGVAISTRSSYHDGQGGAKRGENLIFVFQGEGLTVAHLGDLGHVSGVDGLGPVDVLLVPIGGFYTIDTGAALEIMRRVQPRVTIPMHFKTPCLDGNFPIADASRFCALTGAARAKSATLEITKENLATLPDAILLPWAGGETA</sequence>
<organism evidence="1 2">
    <name type="scientific">Candidatus Alectryocaccomicrobium excrementavium</name>
    <dbReference type="NCBI Taxonomy" id="2840668"/>
    <lineage>
        <taxon>Bacteria</taxon>
        <taxon>Bacillati</taxon>
        <taxon>Bacillota</taxon>
        <taxon>Clostridia</taxon>
        <taxon>Candidatus Alectryocaccomicrobium</taxon>
    </lineage>
</organism>
<gene>
    <name evidence="1" type="ORF">IAA84_02980</name>
</gene>
<dbReference type="SUPFAM" id="SSF56281">
    <property type="entry name" value="Metallo-hydrolase/oxidoreductase"/>
    <property type="match status" value="1"/>
</dbReference>
<dbReference type="Pfam" id="PF13483">
    <property type="entry name" value="Lactamase_B_3"/>
    <property type="match status" value="1"/>
</dbReference>
<dbReference type="EMBL" id="DVJN01000060">
    <property type="protein sequence ID" value="HIS91961.1"/>
    <property type="molecule type" value="Genomic_DNA"/>
</dbReference>
<reference evidence="1" key="1">
    <citation type="submission" date="2020-10" db="EMBL/GenBank/DDBJ databases">
        <authorList>
            <person name="Gilroy R."/>
        </authorList>
    </citation>
    <scope>NUCLEOTIDE SEQUENCE</scope>
    <source>
        <strain evidence="1">13766</strain>
    </source>
</reference>
<evidence type="ECO:0000313" key="1">
    <source>
        <dbReference type="EMBL" id="HIS91961.1"/>
    </source>
</evidence>
<dbReference type="PANTHER" id="PTHR42967">
    <property type="entry name" value="METAL DEPENDENT HYDROLASE"/>
    <property type="match status" value="1"/>
</dbReference>
<evidence type="ECO:0000313" key="2">
    <source>
        <dbReference type="Proteomes" id="UP000824140"/>
    </source>
</evidence>
<dbReference type="InterPro" id="IPR036866">
    <property type="entry name" value="RibonucZ/Hydroxyglut_hydro"/>
</dbReference>